<proteinExistence type="predicted"/>
<keyword evidence="2" id="KW-1185">Reference proteome</keyword>
<organism evidence="1 2">
    <name type="scientific">Bonamia ostreae</name>
    <dbReference type="NCBI Taxonomy" id="126728"/>
    <lineage>
        <taxon>Eukaryota</taxon>
        <taxon>Sar</taxon>
        <taxon>Rhizaria</taxon>
        <taxon>Endomyxa</taxon>
        <taxon>Ascetosporea</taxon>
        <taxon>Haplosporida</taxon>
        <taxon>Bonamia</taxon>
    </lineage>
</organism>
<feature type="non-terminal residue" evidence="1">
    <location>
        <position position="1"/>
    </location>
</feature>
<name>A0ABV2ATY1_9EUKA</name>
<evidence type="ECO:0000313" key="1">
    <source>
        <dbReference type="EMBL" id="MES1923116.1"/>
    </source>
</evidence>
<reference evidence="1 2" key="1">
    <citation type="journal article" date="2024" name="BMC Biol.">
        <title>Comparative genomics of Ascetosporea gives new insight into the evolutionary basis for animal parasitism in Rhizaria.</title>
        <authorList>
            <person name="Hiltunen Thoren M."/>
            <person name="Onut-Brannstrom I."/>
            <person name="Alfjorden A."/>
            <person name="Peckova H."/>
            <person name="Swords F."/>
            <person name="Hooper C."/>
            <person name="Holzer A.S."/>
            <person name="Bass D."/>
            <person name="Burki F."/>
        </authorList>
    </citation>
    <scope>NUCLEOTIDE SEQUENCE [LARGE SCALE GENOMIC DNA]</scope>
    <source>
        <strain evidence="1">20-A016</strain>
    </source>
</reference>
<protein>
    <submittedName>
        <fullName evidence="1">Uncharacterized protein</fullName>
    </submittedName>
</protein>
<sequence length="141" mass="15542">PLESYLNPDAPGTNPQIKLLIKHDYFEPKKSPCYLAYLKEEEETDRTNKAFGIQEWDEKDPNITGGSYFLVAFIATLRGTAPNDGFVRIGLVNKGLTPSAPNKGYFLDVNGDPMVSEIQYKSGDKLGQVMISGIVNAKGLE</sequence>
<gene>
    <name evidence="1" type="ORF">MHBO_004657</name>
</gene>
<accession>A0ABV2ATY1</accession>
<dbReference type="EMBL" id="JBDODL010004739">
    <property type="protein sequence ID" value="MES1923116.1"/>
    <property type="molecule type" value="Genomic_DNA"/>
</dbReference>
<dbReference type="Proteomes" id="UP001439008">
    <property type="component" value="Unassembled WGS sequence"/>
</dbReference>
<comment type="caution">
    <text evidence="1">The sequence shown here is derived from an EMBL/GenBank/DDBJ whole genome shotgun (WGS) entry which is preliminary data.</text>
</comment>
<feature type="non-terminal residue" evidence="1">
    <location>
        <position position="141"/>
    </location>
</feature>
<evidence type="ECO:0000313" key="2">
    <source>
        <dbReference type="Proteomes" id="UP001439008"/>
    </source>
</evidence>